<protein>
    <recommendedName>
        <fullName evidence="4">Pali-domain-containing protein</fullName>
    </recommendedName>
</protein>
<dbReference type="Pfam" id="PF06687">
    <property type="entry name" value="SUR7"/>
    <property type="match status" value="1"/>
</dbReference>
<feature type="transmembrane region" description="Helical" evidence="1">
    <location>
        <begin position="7"/>
        <end position="30"/>
    </location>
</feature>
<dbReference type="InterPro" id="IPR051380">
    <property type="entry name" value="pH-response_reg_palI/RIM9"/>
</dbReference>
<dbReference type="EMBL" id="JADNYJ010000025">
    <property type="protein sequence ID" value="KAF8904695.1"/>
    <property type="molecule type" value="Genomic_DNA"/>
</dbReference>
<keyword evidence="1" id="KW-0812">Transmembrane</keyword>
<keyword evidence="1" id="KW-1133">Transmembrane helix</keyword>
<dbReference type="InterPro" id="IPR009571">
    <property type="entry name" value="SUR7/Rim9-like_fungi"/>
</dbReference>
<evidence type="ECO:0000313" key="3">
    <source>
        <dbReference type="Proteomes" id="UP000724874"/>
    </source>
</evidence>
<accession>A0A9P5NQ02</accession>
<dbReference type="GO" id="GO:0032153">
    <property type="term" value="C:cell division site"/>
    <property type="evidence" value="ECO:0007669"/>
    <property type="project" value="TreeGrafter"/>
</dbReference>
<dbReference type="OrthoDB" id="2354757at2759"/>
<dbReference type="PANTHER" id="PTHR28013:SF4">
    <property type="entry name" value="MARVEL DOMAIN-CONTAINING PROTEIN"/>
    <property type="match status" value="1"/>
</dbReference>
<keyword evidence="1" id="KW-0472">Membrane</keyword>
<organism evidence="2 3">
    <name type="scientific">Gymnopilus junonius</name>
    <name type="common">Spectacular rustgill mushroom</name>
    <name type="synonym">Gymnopilus spectabilis subsp. junonius</name>
    <dbReference type="NCBI Taxonomy" id="109634"/>
    <lineage>
        <taxon>Eukaryota</taxon>
        <taxon>Fungi</taxon>
        <taxon>Dikarya</taxon>
        <taxon>Basidiomycota</taxon>
        <taxon>Agaricomycotina</taxon>
        <taxon>Agaricomycetes</taxon>
        <taxon>Agaricomycetidae</taxon>
        <taxon>Agaricales</taxon>
        <taxon>Agaricineae</taxon>
        <taxon>Hymenogastraceae</taxon>
        <taxon>Gymnopilus</taxon>
    </lineage>
</organism>
<evidence type="ECO:0008006" key="4">
    <source>
        <dbReference type="Google" id="ProtNLM"/>
    </source>
</evidence>
<keyword evidence="3" id="KW-1185">Reference proteome</keyword>
<dbReference type="Gene3D" id="1.20.140.150">
    <property type="match status" value="1"/>
</dbReference>
<comment type="caution">
    <text evidence="2">The sequence shown here is derived from an EMBL/GenBank/DDBJ whole genome shotgun (WGS) entry which is preliminary data.</text>
</comment>
<dbReference type="GO" id="GO:0035838">
    <property type="term" value="C:growing cell tip"/>
    <property type="evidence" value="ECO:0007669"/>
    <property type="project" value="TreeGrafter"/>
</dbReference>
<sequence length="231" mass="25127">MSRAFCIPGVVFLFCAFVLSFLVSISLPFLPALDVVRTHFGDGQQIQQIQTNSSGVEEVRFGIWSACYYDLKGDRTCLPTGHAYSFEIQNPAHSVTALVDSSWTRGLAVHPVATGATLLALLFSVSTHITVTLIASLVSFLAALLTLIAFAIDIALLGLARHEMDKLQIGAHTIAGPGFWMTFVSLILCLLAGCTVCFGRRRERLSGATTTSYPMTSKKGGFFSRFRRNKV</sequence>
<evidence type="ECO:0000256" key="1">
    <source>
        <dbReference type="SAM" id="Phobius"/>
    </source>
</evidence>
<feature type="transmembrane region" description="Helical" evidence="1">
    <location>
        <begin position="137"/>
        <end position="159"/>
    </location>
</feature>
<gene>
    <name evidence="2" type="ORF">CPB84DRAFT_1706146</name>
</gene>
<dbReference type="PANTHER" id="PTHR28013">
    <property type="entry name" value="PROTEIN DCV1-RELATED"/>
    <property type="match status" value="1"/>
</dbReference>
<proteinExistence type="predicted"/>
<feature type="transmembrane region" description="Helical" evidence="1">
    <location>
        <begin position="107"/>
        <end position="125"/>
    </location>
</feature>
<name>A0A9P5NQ02_GYMJU</name>
<evidence type="ECO:0000313" key="2">
    <source>
        <dbReference type="EMBL" id="KAF8904695.1"/>
    </source>
</evidence>
<dbReference type="GO" id="GO:0005886">
    <property type="term" value="C:plasma membrane"/>
    <property type="evidence" value="ECO:0007669"/>
    <property type="project" value="InterPro"/>
</dbReference>
<feature type="transmembrane region" description="Helical" evidence="1">
    <location>
        <begin position="179"/>
        <end position="198"/>
    </location>
</feature>
<dbReference type="Proteomes" id="UP000724874">
    <property type="component" value="Unassembled WGS sequence"/>
</dbReference>
<reference evidence="2" key="1">
    <citation type="submission" date="2020-11" db="EMBL/GenBank/DDBJ databases">
        <authorList>
            <consortium name="DOE Joint Genome Institute"/>
            <person name="Ahrendt S."/>
            <person name="Riley R."/>
            <person name="Andreopoulos W."/>
            <person name="LaButti K."/>
            <person name="Pangilinan J."/>
            <person name="Ruiz-duenas F.J."/>
            <person name="Barrasa J.M."/>
            <person name="Sanchez-Garcia M."/>
            <person name="Camarero S."/>
            <person name="Miyauchi S."/>
            <person name="Serrano A."/>
            <person name="Linde D."/>
            <person name="Babiker R."/>
            <person name="Drula E."/>
            <person name="Ayuso-Fernandez I."/>
            <person name="Pacheco R."/>
            <person name="Padilla G."/>
            <person name="Ferreira P."/>
            <person name="Barriuso J."/>
            <person name="Kellner H."/>
            <person name="Castanera R."/>
            <person name="Alfaro M."/>
            <person name="Ramirez L."/>
            <person name="Pisabarro A.G."/>
            <person name="Kuo A."/>
            <person name="Tritt A."/>
            <person name="Lipzen A."/>
            <person name="He G."/>
            <person name="Yan M."/>
            <person name="Ng V."/>
            <person name="Cullen D."/>
            <person name="Martin F."/>
            <person name="Rosso M.-N."/>
            <person name="Henrissat B."/>
            <person name="Hibbett D."/>
            <person name="Martinez A.T."/>
            <person name="Grigoriev I.V."/>
        </authorList>
    </citation>
    <scope>NUCLEOTIDE SEQUENCE</scope>
    <source>
        <strain evidence="2">AH 44721</strain>
    </source>
</reference>
<dbReference type="AlphaFoldDB" id="A0A9P5NQ02"/>